<feature type="compositionally biased region" description="Basic and acidic residues" evidence="6">
    <location>
        <begin position="445"/>
        <end position="455"/>
    </location>
</feature>
<dbReference type="EMBL" id="QJNS01000143">
    <property type="protein sequence ID" value="RYO85134.1"/>
    <property type="molecule type" value="Genomic_DNA"/>
</dbReference>
<reference evidence="8 9" key="1">
    <citation type="submission" date="2018-06" db="EMBL/GenBank/DDBJ databases">
        <title>Complete Genomes of Monosporascus.</title>
        <authorList>
            <person name="Robinson A.J."/>
            <person name="Natvig D.O."/>
        </authorList>
    </citation>
    <scope>NUCLEOTIDE SEQUENCE [LARGE SCALE GENOMIC DNA]</scope>
    <source>
        <strain evidence="8 9">CBS 609.92</strain>
    </source>
</reference>
<name>A0ABY0H692_9PEZI</name>
<evidence type="ECO:0000313" key="8">
    <source>
        <dbReference type="EMBL" id="RYO85134.1"/>
    </source>
</evidence>
<protein>
    <recommendedName>
        <fullName evidence="10">PH-response regulator protein palH/rim-21</fullName>
    </recommendedName>
</protein>
<proteinExistence type="inferred from homology"/>
<keyword evidence="2 7" id="KW-0812">Transmembrane</keyword>
<keyword evidence="4 7" id="KW-0472">Membrane</keyword>
<feature type="compositionally biased region" description="Basic and acidic residues" evidence="6">
    <location>
        <begin position="751"/>
        <end position="761"/>
    </location>
</feature>
<feature type="compositionally biased region" description="Pro residues" evidence="6">
    <location>
        <begin position="548"/>
        <end position="558"/>
    </location>
</feature>
<comment type="caution">
    <text evidence="8">The sequence shown here is derived from an EMBL/GenBank/DDBJ whole genome shotgun (WGS) entry which is preliminary data.</text>
</comment>
<evidence type="ECO:0000256" key="5">
    <source>
        <dbReference type="ARBA" id="ARBA00038109"/>
    </source>
</evidence>
<comment type="similarity">
    <text evidence="5">Belongs to the palH/RIM21 family.</text>
</comment>
<evidence type="ECO:0000256" key="4">
    <source>
        <dbReference type="ARBA" id="ARBA00023136"/>
    </source>
</evidence>
<feature type="compositionally biased region" description="Gly residues" evidence="6">
    <location>
        <begin position="409"/>
        <end position="419"/>
    </location>
</feature>
<dbReference type="PANTHER" id="PTHR35779:SF1">
    <property type="entry name" value="PH-RESPONSE REGULATOR PROTEIN PALH_RIM21"/>
    <property type="match status" value="1"/>
</dbReference>
<feature type="region of interest" description="Disordered" evidence="6">
    <location>
        <begin position="390"/>
        <end position="497"/>
    </location>
</feature>
<feature type="transmembrane region" description="Helical" evidence="7">
    <location>
        <begin position="234"/>
        <end position="257"/>
    </location>
</feature>
<dbReference type="PANTHER" id="PTHR35779">
    <property type="entry name" value="PH-RESPONSE REGULATOR PROTEIN PALH/RIM21"/>
    <property type="match status" value="1"/>
</dbReference>
<feature type="region of interest" description="Disordered" evidence="6">
    <location>
        <begin position="511"/>
        <end position="614"/>
    </location>
</feature>
<evidence type="ECO:0000256" key="2">
    <source>
        <dbReference type="ARBA" id="ARBA00022692"/>
    </source>
</evidence>
<feature type="compositionally biased region" description="Low complexity" evidence="6">
    <location>
        <begin position="420"/>
        <end position="430"/>
    </location>
</feature>
<feature type="compositionally biased region" description="Polar residues" evidence="6">
    <location>
        <begin position="458"/>
        <end position="467"/>
    </location>
</feature>
<evidence type="ECO:0000256" key="6">
    <source>
        <dbReference type="SAM" id="MobiDB-lite"/>
    </source>
</evidence>
<dbReference type="InterPro" id="IPR014844">
    <property type="entry name" value="PalH"/>
</dbReference>
<feature type="transmembrane region" description="Helical" evidence="7">
    <location>
        <begin position="277"/>
        <end position="296"/>
    </location>
</feature>
<feature type="transmembrane region" description="Helical" evidence="7">
    <location>
        <begin position="104"/>
        <end position="123"/>
    </location>
</feature>
<feature type="transmembrane region" description="Helical" evidence="7">
    <location>
        <begin position="308"/>
        <end position="332"/>
    </location>
</feature>
<keyword evidence="9" id="KW-1185">Reference proteome</keyword>
<accession>A0ABY0H692</accession>
<evidence type="ECO:0000313" key="9">
    <source>
        <dbReference type="Proteomes" id="UP000294003"/>
    </source>
</evidence>
<evidence type="ECO:0000256" key="1">
    <source>
        <dbReference type="ARBA" id="ARBA00004141"/>
    </source>
</evidence>
<keyword evidence="3 7" id="KW-1133">Transmembrane helix</keyword>
<sequence length="761" mass="83265">MDARQEWQRSTEDIVNAIPTVTPDISASLCSPLILRSNGVLSLPGAQPITLSADAFYIPDCSQVPQPAIIANGGLNIDQTSAPSDLDFSDFRDPFYASTFPQCYALAATTVLAYVLFIMLIIVPRSFLDGGVVVLGRRGFTNGPTNGVSIGGRPWLQKVATLTVAISLTIATGDTFREAEKQYAWGIQNASALQAEVLGGTQLKAIQLISDTFLWLAQAQTLIRLFPRQREKIIIKWTAFSLISLDVIFGALNSFHYAGQGQVRPHNFTEAVPALSYLFQLSLGLLYAAWVIYYSLMKKRYAFYHPLMKNVSLVAVLSIISILVPVVFFILDIAEPDFTGWGEYVRWVGAAAASVVVWEWVERIEALEREEKKNGILGREVFDGDEMMDATPSELTWPRRRKNKKNGGDGDGGESGYGSSGMNPSSGSRSNMWPAMSSIASRYRPRAESGPDQRRQHSNTQGPSTGSPAARFLQPPLWLSRPPPAVTPVSRAETASADSTVYAVRYQPVTETVSGLTDDQPNRPLSRGGSVMSPIENTMSERSECSRSPPPQPPPQPQQPLSNVVAEHERDHGRWHKLAQLNPFRTHSYGPPAEIVPHTAPKQQAQRRGYESRGRWDFRGRLEDFATTQAERIMERMRGTPDTESLEVTVIPAPPRRGAALSRLLEEEEEAQQQSSPVSPSGLFALRTPGTSLAPNPPGPTQSPGERGGDGSHTGPPAQIRNDNTLLTPTAPGDPDQPQRVFPGPAVARPTADDVRQDRPS</sequence>
<feature type="region of interest" description="Disordered" evidence="6">
    <location>
        <begin position="633"/>
        <end position="761"/>
    </location>
</feature>
<organism evidence="8 9">
    <name type="scientific">Monosporascus cannonballus</name>
    <dbReference type="NCBI Taxonomy" id="155416"/>
    <lineage>
        <taxon>Eukaryota</taxon>
        <taxon>Fungi</taxon>
        <taxon>Dikarya</taxon>
        <taxon>Ascomycota</taxon>
        <taxon>Pezizomycotina</taxon>
        <taxon>Sordariomycetes</taxon>
        <taxon>Xylariomycetidae</taxon>
        <taxon>Xylariales</taxon>
        <taxon>Xylariales incertae sedis</taxon>
        <taxon>Monosporascus</taxon>
    </lineage>
</organism>
<evidence type="ECO:0000256" key="7">
    <source>
        <dbReference type="SAM" id="Phobius"/>
    </source>
</evidence>
<gene>
    <name evidence="8" type="ORF">DL762_005314</name>
</gene>
<comment type="subcellular location">
    <subcellularLocation>
        <location evidence="1">Membrane</location>
        <topology evidence="1">Multi-pass membrane protein</topology>
    </subcellularLocation>
</comment>
<dbReference type="Pfam" id="PF08733">
    <property type="entry name" value="PalH"/>
    <property type="match status" value="1"/>
</dbReference>
<evidence type="ECO:0008006" key="10">
    <source>
        <dbReference type="Google" id="ProtNLM"/>
    </source>
</evidence>
<dbReference type="Proteomes" id="UP000294003">
    <property type="component" value="Unassembled WGS sequence"/>
</dbReference>
<evidence type="ECO:0000256" key="3">
    <source>
        <dbReference type="ARBA" id="ARBA00022989"/>
    </source>
</evidence>